<name>A0A0D4ZXI9_9GAMM</name>
<gene>
    <name evidence="2" type="ORF">Z042_25985</name>
</gene>
<reference evidence="2 3" key="1">
    <citation type="submission" date="2014-01" db="EMBL/GenBank/DDBJ databases">
        <title>Isolation of Serratia multitudinisentens RB-25 from Ex-Landfill site.</title>
        <authorList>
            <person name="Robson E.H.J."/>
        </authorList>
    </citation>
    <scope>NUCLEOTIDE SEQUENCE [LARGE SCALE GENOMIC DNA]</scope>
    <source>
        <strain evidence="2 3">RB-25</strain>
    </source>
</reference>
<dbReference type="AlphaFoldDB" id="A0A0D4ZXI9"/>
<dbReference type="EMBL" id="CP007044">
    <property type="protein sequence ID" value="AJW28927.1"/>
    <property type="molecule type" value="Genomic_DNA"/>
</dbReference>
<organism evidence="2 3">
    <name type="scientific">Chania multitudinisentens RB-25</name>
    <dbReference type="NCBI Taxonomy" id="1441930"/>
    <lineage>
        <taxon>Bacteria</taxon>
        <taxon>Pseudomonadati</taxon>
        <taxon>Pseudomonadota</taxon>
        <taxon>Gammaproteobacteria</taxon>
        <taxon>Enterobacterales</taxon>
        <taxon>Yersiniaceae</taxon>
        <taxon>Chania</taxon>
    </lineage>
</organism>
<dbReference type="RefSeq" id="WP_024914062.1">
    <property type="nucleotide sequence ID" value="NZ_CP007044.2"/>
</dbReference>
<dbReference type="eggNOG" id="COG2267">
    <property type="taxonomic scope" value="Bacteria"/>
</dbReference>
<dbReference type="SUPFAM" id="SSF53474">
    <property type="entry name" value="alpha/beta-Hydrolases"/>
    <property type="match status" value="1"/>
</dbReference>
<dbReference type="PRINTS" id="PR00111">
    <property type="entry name" value="ABHYDROLASE"/>
</dbReference>
<keyword evidence="3" id="KW-1185">Reference proteome</keyword>
<dbReference type="Pfam" id="PF12697">
    <property type="entry name" value="Abhydrolase_6"/>
    <property type="match status" value="1"/>
</dbReference>
<protein>
    <recommendedName>
        <fullName evidence="1">AB hydrolase-1 domain-containing protein</fullName>
    </recommendedName>
</protein>
<dbReference type="PANTHER" id="PTHR43798:SF33">
    <property type="entry name" value="HYDROLASE, PUTATIVE (AFU_ORTHOLOGUE AFUA_2G14860)-RELATED"/>
    <property type="match status" value="1"/>
</dbReference>
<evidence type="ECO:0000313" key="2">
    <source>
        <dbReference type="EMBL" id="AJW28927.1"/>
    </source>
</evidence>
<dbReference type="KEGG" id="sfo:Z042_25985"/>
<dbReference type="Proteomes" id="UP000019030">
    <property type="component" value="Chromosome"/>
</dbReference>
<dbReference type="InterPro" id="IPR000073">
    <property type="entry name" value="AB_hydrolase_1"/>
</dbReference>
<dbReference type="OrthoDB" id="9780765at2"/>
<dbReference type="HOGENOM" id="CLU_908267_0_0_6"/>
<dbReference type="Gene3D" id="3.40.50.1820">
    <property type="entry name" value="alpha/beta hydrolase"/>
    <property type="match status" value="1"/>
</dbReference>
<evidence type="ECO:0000313" key="3">
    <source>
        <dbReference type="Proteomes" id="UP000019030"/>
    </source>
</evidence>
<evidence type="ECO:0000259" key="1">
    <source>
        <dbReference type="Pfam" id="PF12697"/>
    </source>
</evidence>
<dbReference type="STRING" id="1441930.Z042_25985"/>
<reference evidence="2 3" key="2">
    <citation type="submission" date="2015-03" db="EMBL/GenBank/DDBJ databases">
        <authorList>
            <person name="Chan K.-G."/>
        </authorList>
    </citation>
    <scope>NUCLEOTIDE SEQUENCE [LARGE SCALE GENOMIC DNA]</scope>
    <source>
        <strain evidence="2 3">RB-25</strain>
    </source>
</reference>
<accession>A0A0D4ZXI9</accession>
<sequence length="278" mass="30934">MKIGTERLLDGGYIAVRSGKIDPRRKTLVFLHGLAGSSSAWDRIAALGFSGFNTILLDLRGHGISHRYQAVDDYRIELIANDVIRVLRELHITQPIFVAHSFGCLIALTCVAQREFTSSKLILLSPGYPRPHSVLATVLDCLLKAAACIIRRTRVERQGGRVNYDKYPKNTDYNPRRMAADIHNTGGLVYLSCIRWALSADMTSLLSQLEGISVLLVHGKRDSVFPIRAAQKIKDRVRQSQLVTIDDGNHVLPLTHPEQLHAIITVFLAEEDFCEGVA</sequence>
<dbReference type="InterPro" id="IPR029058">
    <property type="entry name" value="AB_hydrolase_fold"/>
</dbReference>
<dbReference type="GO" id="GO:0016020">
    <property type="term" value="C:membrane"/>
    <property type="evidence" value="ECO:0007669"/>
    <property type="project" value="TreeGrafter"/>
</dbReference>
<dbReference type="PANTHER" id="PTHR43798">
    <property type="entry name" value="MONOACYLGLYCEROL LIPASE"/>
    <property type="match status" value="1"/>
</dbReference>
<feature type="domain" description="AB hydrolase-1" evidence="1">
    <location>
        <begin position="28"/>
        <end position="261"/>
    </location>
</feature>
<proteinExistence type="predicted"/>
<dbReference type="InterPro" id="IPR050266">
    <property type="entry name" value="AB_hydrolase_sf"/>
</dbReference>